<dbReference type="InterPro" id="IPR002372">
    <property type="entry name" value="PQQ_rpt_dom"/>
</dbReference>
<dbReference type="EMBL" id="UINC01077799">
    <property type="protein sequence ID" value="SVC18262.1"/>
    <property type="molecule type" value="Genomic_DNA"/>
</dbReference>
<gene>
    <name evidence="2" type="ORF">METZ01_LOCUS271116</name>
</gene>
<dbReference type="Pfam" id="PF01011">
    <property type="entry name" value="PQQ"/>
    <property type="match status" value="1"/>
</dbReference>
<reference evidence="2" key="1">
    <citation type="submission" date="2018-05" db="EMBL/GenBank/DDBJ databases">
        <authorList>
            <person name="Lanie J.A."/>
            <person name="Ng W.-L."/>
            <person name="Kazmierczak K.M."/>
            <person name="Andrzejewski T.M."/>
            <person name="Davidsen T.M."/>
            <person name="Wayne K.J."/>
            <person name="Tettelin H."/>
            <person name="Glass J.I."/>
            <person name="Rusch D."/>
            <person name="Podicherti R."/>
            <person name="Tsui H.-C.T."/>
            <person name="Winkler M.E."/>
        </authorList>
    </citation>
    <scope>NUCLEOTIDE SEQUENCE</scope>
</reference>
<dbReference type="Gene3D" id="2.140.10.10">
    <property type="entry name" value="Quinoprotein alcohol dehydrogenase-like superfamily"/>
    <property type="match status" value="1"/>
</dbReference>
<protein>
    <recommendedName>
        <fullName evidence="1">Pyrrolo-quinoline quinone repeat domain-containing protein</fullName>
    </recommendedName>
</protein>
<sequence>LVSTRALSQGEAQYLPDAPVELHARDKETGEILSSIPLPAPGQYGLMTYMHEGSQYIVVQIGSIHTDFPGSLVAYRLP</sequence>
<dbReference type="SUPFAM" id="SSF50998">
    <property type="entry name" value="Quinoprotein alcohol dehydrogenase-like"/>
    <property type="match status" value="1"/>
</dbReference>
<name>A0A382K4A9_9ZZZZ</name>
<organism evidence="2">
    <name type="scientific">marine metagenome</name>
    <dbReference type="NCBI Taxonomy" id="408172"/>
    <lineage>
        <taxon>unclassified sequences</taxon>
        <taxon>metagenomes</taxon>
        <taxon>ecological metagenomes</taxon>
    </lineage>
</organism>
<dbReference type="InterPro" id="IPR011047">
    <property type="entry name" value="Quinoprotein_ADH-like_sf"/>
</dbReference>
<accession>A0A382K4A9</accession>
<dbReference type="AlphaFoldDB" id="A0A382K4A9"/>
<evidence type="ECO:0000259" key="1">
    <source>
        <dbReference type="Pfam" id="PF01011"/>
    </source>
</evidence>
<proteinExistence type="predicted"/>
<feature type="non-terminal residue" evidence="2">
    <location>
        <position position="1"/>
    </location>
</feature>
<evidence type="ECO:0000313" key="2">
    <source>
        <dbReference type="EMBL" id="SVC18262.1"/>
    </source>
</evidence>
<feature type="domain" description="Pyrrolo-quinoline quinone repeat" evidence="1">
    <location>
        <begin position="21"/>
        <end position="57"/>
    </location>
</feature>